<evidence type="ECO:0000256" key="5">
    <source>
        <dbReference type="ARBA" id="ARBA00022989"/>
    </source>
</evidence>
<evidence type="ECO:0000313" key="7">
    <source>
        <dbReference type="EMBL" id="KAJ1123073.1"/>
    </source>
</evidence>
<feature type="non-terminal residue" evidence="7">
    <location>
        <position position="51"/>
    </location>
</feature>
<name>A0AAV7PBH2_PLEWA</name>
<dbReference type="PANTHER" id="PTHR34093">
    <property type="entry name" value="CHLORIDE CHANNEL CLIC-LIKE PROTEIN 1"/>
    <property type="match status" value="1"/>
</dbReference>
<dbReference type="GO" id="GO:0005783">
    <property type="term" value="C:endoplasmic reticulum"/>
    <property type="evidence" value="ECO:0007669"/>
    <property type="project" value="TreeGrafter"/>
</dbReference>
<protein>
    <recommendedName>
        <fullName evidence="3">Chloride channel CLIC-like protein 1</fullName>
    </recommendedName>
</protein>
<comment type="similarity">
    <text evidence="2">Belongs to the chloride channel MCLC family.</text>
</comment>
<keyword evidence="4" id="KW-0812">Transmembrane</keyword>
<comment type="subcellular location">
    <subcellularLocation>
        <location evidence="1">Membrane</location>
        <topology evidence="1">Multi-pass membrane protein</topology>
    </subcellularLocation>
</comment>
<evidence type="ECO:0000256" key="1">
    <source>
        <dbReference type="ARBA" id="ARBA00004141"/>
    </source>
</evidence>
<comment type="caution">
    <text evidence="7">The sequence shown here is derived from an EMBL/GenBank/DDBJ whole genome shotgun (WGS) entry which is preliminary data.</text>
</comment>
<dbReference type="InterPro" id="IPR009231">
    <property type="entry name" value="Chloride_chnl_CLIC-like"/>
</dbReference>
<evidence type="ECO:0000256" key="2">
    <source>
        <dbReference type="ARBA" id="ARBA00005944"/>
    </source>
</evidence>
<keyword evidence="6" id="KW-0472">Membrane</keyword>
<gene>
    <name evidence="7" type="ORF">NDU88_001546</name>
</gene>
<evidence type="ECO:0000256" key="4">
    <source>
        <dbReference type="ARBA" id="ARBA00022692"/>
    </source>
</evidence>
<evidence type="ECO:0000256" key="3">
    <source>
        <dbReference type="ARBA" id="ARBA00015571"/>
    </source>
</evidence>
<feature type="non-terminal residue" evidence="7">
    <location>
        <position position="1"/>
    </location>
</feature>
<proteinExistence type="inferred from homology"/>
<reference evidence="7" key="1">
    <citation type="journal article" date="2022" name="bioRxiv">
        <title>Sequencing and chromosome-scale assembly of the giantPleurodeles waltlgenome.</title>
        <authorList>
            <person name="Brown T."/>
            <person name="Elewa A."/>
            <person name="Iarovenko S."/>
            <person name="Subramanian E."/>
            <person name="Araus A.J."/>
            <person name="Petzold A."/>
            <person name="Susuki M."/>
            <person name="Suzuki K.-i.T."/>
            <person name="Hayashi T."/>
            <person name="Toyoda A."/>
            <person name="Oliveira C."/>
            <person name="Osipova E."/>
            <person name="Leigh N.D."/>
            <person name="Simon A."/>
            <person name="Yun M.H."/>
        </authorList>
    </citation>
    <scope>NUCLEOTIDE SEQUENCE</scope>
    <source>
        <strain evidence="7">20211129_DDA</strain>
        <tissue evidence="7">Liver</tissue>
    </source>
</reference>
<dbReference type="AlphaFoldDB" id="A0AAV7PBH2"/>
<dbReference type="EMBL" id="JANPWB010000011">
    <property type="protein sequence ID" value="KAJ1123073.1"/>
    <property type="molecule type" value="Genomic_DNA"/>
</dbReference>
<dbReference type="PANTHER" id="PTHR34093:SF1">
    <property type="entry name" value="CHLORIDE CHANNEL CLIC-LIKE PROTEIN 1"/>
    <property type="match status" value="1"/>
</dbReference>
<dbReference type="GO" id="GO:0016020">
    <property type="term" value="C:membrane"/>
    <property type="evidence" value="ECO:0007669"/>
    <property type="project" value="UniProtKB-SubCell"/>
</dbReference>
<dbReference type="Proteomes" id="UP001066276">
    <property type="component" value="Chromosome 7"/>
</dbReference>
<sequence length="51" mass="6048">GFPNNCNSENLSLWGSFKVWLSWHFAWESDSCENYHRALVVDPFWEVTPLM</sequence>
<organism evidence="7 8">
    <name type="scientific">Pleurodeles waltl</name>
    <name type="common">Iberian ribbed newt</name>
    <dbReference type="NCBI Taxonomy" id="8319"/>
    <lineage>
        <taxon>Eukaryota</taxon>
        <taxon>Metazoa</taxon>
        <taxon>Chordata</taxon>
        <taxon>Craniata</taxon>
        <taxon>Vertebrata</taxon>
        <taxon>Euteleostomi</taxon>
        <taxon>Amphibia</taxon>
        <taxon>Batrachia</taxon>
        <taxon>Caudata</taxon>
        <taxon>Salamandroidea</taxon>
        <taxon>Salamandridae</taxon>
        <taxon>Pleurodelinae</taxon>
        <taxon>Pleurodeles</taxon>
    </lineage>
</organism>
<evidence type="ECO:0000313" key="8">
    <source>
        <dbReference type="Proteomes" id="UP001066276"/>
    </source>
</evidence>
<keyword evidence="8" id="KW-1185">Reference proteome</keyword>
<evidence type="ECO:0000256" key="6">
    <source>
        <dbReference type="ARBA" id="ARBA00023136"/>
    </source>
</evidence>
<keyword evidence="5" id="KW-1133">Transmembrane helix</keyword>
<accession>A0AAV7PBH2</accession>
<dbReference type="GO" id="GO:0005254">
    <property type="term" value="F:chloride channel activity"/>
    <property type="evidence" value="ECO:0007669"/>
    <property type="project" value="TreeGrafter"/>
</dbReference>